<comment type="subcellular location">
    <subcellularLocation>
        <location evidence="1">Nucleus</location>
    </subcellularLocation>
</comment>
<dbReference type="InParanoid" id="A0A482WGM9"/>
<dbReference type="CDD" id="cd12334">
    <property type="entry name" value="RRM1_SF3B4"/>
    <property type="match status" value="1"/>
</dbReference>
<dbReference type="GO" id="GO:0005686">
    <property type="term" value="C:U2 snRNP"/>
    <property type="evidence" value="ECO:0007669"/>
    <property type="project" value="TreeGrafter"/>
</dbReference>
<dbReference type="GO" id="GO:0048026">
    <property type="term" value="P:positive regulation of mRNA splicing, via spliceosome"/>
    <property type="evidence" value="ECO:0007669"/>
    <property type="project" value="TreeGrafter"/>
</dbReference>
<name>A0A482WGM9_LAOST</name>
<evidence type="ECO:0000256" key="4">
    <source>
        <dbReference type="ARBA" id="ARBA00022884"/>
    </source>
</evidence>
<dbReference type="Gene3D" id="3.30.70.330">
    <property type="match status" value="1"/>
</dbReference>
<dbReference type="GO" id="GO:0071011">
    <property type="term" value="C:precatalytic spliceosome"/>
    <property type="evidence" value="ECO:0007669"/>
    <property type="project" value="TreeGrafter"/>
</dbReference>
<dbReference type="InterPro" id="IPR052084">
    <property type="entry name" value="SF3B4_spliceosome_assoc"/>
</dbReference>
<dbReference type="PANTHER" id="PTHR48030:SF3">
    <property type="entry name" value="SPLICING FACTOR 3B SUBUNIT 4"/>
    <property type="match status" value="1"/>
</dbReference>
<comment type="similarity">
    <text evidence="2">Belongs to the SF3B4 family.</text>
</comment>
<dbReference type="EMBL" id="QKKF02036151">
    <property type="protein sequence ID" value="RZF32643.1"/>
    <property type="molecule type" value="Genomic_DNA"/>
</dbReference>
<feature type="domain" description="RRM" evidence="7">
    <location>
        <begin position="13"/>
        <end position="87"/>
    </location>
</feature>
<evidence type="ECO:0000256" key="1">
    <source>
        <dbReference type="ARBA" id="ARBA00004123"/>
    </source>
</evidence>
<dbReference type="AlphaFoldDB" id="A0A482WGM9"/>
<proteinExistence type="inferred from homology"/>
<keyword evidence="4 6" id="KW-0694">RNA-binding</keyword>
<dbReference type="InterPro" id="IPR034158">
    <property type="entry name" value="SF3B4_RRM1"/>
</dbReference>
<protein>
    <recommendedName>
        <fullName evidence="7">RRM domain-containing protein</fullName>
    </recommendedName>
</protein>
<evidence type="ECO:0000313" key="9">
    <source>
        <dbReference type="Proteomes" id="UP000291343"/>
    </source>
</evidence>
<reference evidence="8 9" key="1">
    <citation type="journal article" date="2017" name="Gigascience">
        <title>Genome sequence of the small brown planthopper, Laodelphax striatellus.</title>
        <authorList>
            <person name="Zhu J."/>
            <person name="Jiang F."/>
            <person name="Wang X."/>
            <person name="Yang P."/>
            <person name="Bao Y."/>
            <person name="Zhao W."/>
            <person name="Wang W."/>
            <person name="Lu H."/>
            <person name="Wang Q."/>
            <person name="Cui N."/>
            <person name="Li J."/>
            <person name="Chen X."/>
            <person name="Luo L."/>
            <person name="Yu J."/>
            <person name="Kang L."/>
            <person name="Cui F."/>
        </authorList>
    </citation>
    <scope>NUCLEOTIDE SEQUENCE [LARGE SCALE GENOMIC DNA]</scope>
    <source>
        <strain evidence="8">Lst14</strain>
    </source>
</reference>
<dbReference type="OrthoDB" id="10259687at2759"/>
<dbReference type="PANTHER" id="PTHR48030">
    <property type="entry name" value="SPLICING FACTOR 3B SUBUNIT 4"/>
    <property type="match status" value="1"/>
</dbReference>
<gene>
    <name evidence="8" type="ORF">LSTR_LSTR016170</name>
</gene>
<dbReference type="InterPro" id="IPR012677">
    <property type="entry name" value="Nucleotide-bd_a/b_plait_sf"/>
</dbReference>
<evidence type="ECO:0000256" key="3">
    <source>
        <dbReference type="ARBA" id="ARBA00022737"/>
    </source>
</evidence>
<organism evidence="8 9">
    <name type="scientific">Laodelphax striatellus</name>
    <name type="common">Small brown planthopper</name>
    <name type="synonym">Delphax striatella</name>
    <dbReference type="NCBI Taxonomy" id="195883"/>
    <lineage>
        <taxon>Eukaryota</taxon>
        <taxon>Metazoa</taxon>
        <taxon>Ecdysozoa</taxon>
        <taxon>Arthropoda</taxon>
        <taxon>Hexapoda</taxon>
        <taxon>Insecta</taxon>
        <taxon>Pterygota</taxon>
        <taxon>Neoptera</taxon>
        <taxon>Paraneoptera</taxon>
        <taxon>Hemiptera</taxon>
        <taxon>Auchenorrhyncha</taxon>
        <taxon>Fulgoroidea</taxon>
        <taxon>Delphacidae</taxon>
        <taxon>Criomorphinae</taxon>
        <taxon>Laodelphax</taxon>
    </lineage>
</organism>
<accession>A0A482WGM9</accession>
<dbReference type="InterPro" id="IPR035979">
    <property type="entry name" value="RBD_domain_sf"/>
</dbReference>
<dbReference type="PROSITE" id="PS50102">
    <property type="entry name" value="RRM"/>
    <property type="match status" value="1"/>
</dbReference>
<evidence type="ECO:0000256" key="2">
    <source>
        <dbReference type="ARBA" id="ARBA00008363"/>
    </source>
</evidence>
<evidence type="ECO:0000259" key="7">
    <source>
        <dbReference type="PROSITE" id="PS50102"/>
    </source>
</evidence>
<dbReference type="GO" id="GO:0005730">
    <property type="term" value="C:nucleolus"/>
    <property type="evidence" value="ECO:0007669"/>
    <property type="project" value="TreeGrafter"/>
</dbReference>
<evidence type="ECO:0000313" key="8">
    <source>
        <dbReference type="EMBL" id="RZF32643.1"/>
    </source>
</evidence>
<evidence type="ECO:0000256" key="6">
    <source>
        <dbReference type="PROSITE-ProRule" id="PRU00176"/>
    </source>
</evidence>
<dbReference type="STRING" id="195883.A0A482WGM9"/>
<dbReference type="SUPFAM" id="SSF54928">
    <property type="entry name" value="RNA-binding domain, RBD"/>
    <property type="match status" value="1"/>
</dbReference>
<dbReference type="SMR" id="A0A482WGM9"/>
<sequence length="275" mass="31008">MAAGPIVTRNQAATVYVGGFDEKVSEEVLWELFLQAGRVVGIHLPKDRISQAHQGYGFVELFDEDDADYAVRIMNMIKLYGKPIRVNKLFGKTVECRHYDHNVADRPADPVSTRPTFRRGFLLRCTIGSFEVVDAAPFALSWNQHAPVDIAGRVPSSYDLLVRDAAAVHDDRNLTSRLGCRTSRVWPPTNCQRSSRIARPDNPGCFARRATRFSKLNELPTPPAAFHRHTSYVLSTTVWRHHLLPHIVRSWRLLEEKHIFISQALALSTTGSACH</sequence>
<dbReference type="Pfam" id="PF00076">
    <property type="entry name" value="RRM_1"/>
    <property type="match status" value="1"/>
</dbReference>
<dbReference type="SMART" id="SM00360">
    <property type="entry name" value="RRM"/>
    <property type="match status" value="1"/>
</dbReference>
<dbReference type="InterPro" id="IPR000504">
    <property type="entry name" value="RRM_dom"/>
</dbReference>
<comment type="caution">
    <text evidence="8">The sequence shown here is derived from an EMBL/GenBank/DDBJ whole genome shotgun (WGS) entry which is preliminary data.</text>
</comment>
<keyword evidence="9" id="KW-1185">Reference proteome</keyword>
<keyword evidence="5" id="KW-0539">Nucleus</keyword>
<keyword evidence="3" id="KW-0677">Repeat</keyword>
<evidence type="ECO:0000256" key="5">
    <source>
        <dbReference type="ARBA" id="ARBA00023242"/>
    </source>
</evidence>
<dbReference type="FunFam" id="3.30.70.330:FF:000505">
    <property type="entry name" value="Splicing factor 3B subunit 4"/>
    <property type="match status" value="1"/>
</dbReference>
<dbReference type="Proteomes" id="UP000291343">
    <property type="component" value="Unassembled WGS sequence"/>
</dbReference>
<dbReference type="GO" id="GO:0003723">
    <property type="term" value="F:RNA binding"/>
    <property type="evidence" value="ECO:0007669"/>
    <property type="project" value="UniProtKB-UniRule"/>
</dbReference>